<dbReference type="FunFam" id="4.10.70.10:FF:000003">
    <property type="entry name" value="Disintegrin and metalloproteinase domain-containing protein 17"/>
    <property type="match status" value="1"/>
</dbReference>
<feature type="domain" description="Disintegrin" evidence="5">
    <location>
        <begin position="427"/>
        <end position="516"/>
    </location>
</feature>
<evidence type="ECO:0000259" key="6">
    <source>
        <dbReference type="PROSITE" id="PS50215"/>
    </source>
</evidence>
<dbReference type="PROSITE" id="PS50215">
    <property type="entry name" value="ADAM_MEPRO"/>
    <property type="match status" value="1"/>
</dbReference>
<dbReference type="PROSITE" id="PS50214">
    <property type="entry name" value="DISINTEGRIN_2"/>
    <property type="match status" value="2"/>
</dbReference>
<evidence type="ECO:0000259" key="5">
    <source>
        <dbReference type="PROSITE" id="PS50214"/>
    </source>
</evidence>
<dbReference type="Pfam" id="PF01421">
    <property type="entry name" value="Reprolysin"/>
    <property type="match status" value="1"/>
</dbReference>
<dbReference type="Pfam" id="PF00200">
    <property type="entry name" value="Disintegrin"/>
    <property type="match status" value="1"/>
</dbReference>
<feature type="transmembrane region" description="Helical" evidence="3">
    <location>
        <begin position="1655"/>
        <end position="1675"/>
    </location>
</feature>
<dbReference type="InterPro" id="IPR001762">
    <property type="entry name" value="Disintegrin_dom"/>
</dbReference>
<dbReference type="PANTHER" id="PTHR11905:SF159">
    <property type="entry name" value="ADAM METALLOPROTEASE"/>
    <property type="match status" value="1"/>
</dbReference>
<feature type="chain" id="PRO_5032468721" evidence="4">
    <location>
        <begin position="27"/>
        <end position="1690"/>
    </location>
</feature>
<feature type="domain" description="Peptidase M12B" evidence="6">
    <location>
        <begin position="191"/>
        <end position="406"/>
    </location>
</feature>
<reference evidence="7" key="1">
    <citation type="submission" date="2021-02" db="EMBL/GenBank/DDBJ databases">
        <authorList>
            <person name="Dougan E. K."/>
            <person name="Rhodes N."/>
            <person name="Thang M."/>
            <person name="Chan C."/>
        </authorList>
    </citation>
    <scope>NUCLEOTIDE SEQUENCE</scope>
</reference>
<comment type="caution">
    <text evidence="7">The sequence shown here is derived from an EMBL/GenBank/DDBJ whole genome shotgun (WGS) entry which is preliminary data.</text>
</comment>
<evidence type="ECO:0000256" key="3">
    <source>
        <dbReference type="SAM" id="Phobius"/>
    </source>
</evidence>
<feature type="active site" evidence="2">
    <location>
        <position position="349"/>
    </location>
</feature>
<dbReference type="Gene3D" id="4.10.70.10">
    <property type="entry name" value="Disintegrin domain"/>
    <property type="match status" value="2"/>
</dbReference>
<keyword evidence="8" id="KW-1185">Reference proteome</keyword>
<keyword evidence="1" id="KW-1015">Disulfide bond</keyword>
<evidence type="ECO:0000313" key="7">
    <source>
        <dbReference type="EMBL" id="CAE7443824.1"/>
    </source>
</evidence>
<evidence type="ECO:0000256" key="4">
    <source>
        <dbReference type="SAM" id="SignalP"/>
    </source>
</evidence>
<protein>
    <submittedName>
        <fullName evidence="7">ADAM28 protein</fullName>
    </submittedName>
</protein>
<dbReference type="PANTHER" id="PTHR11905">
    <property type="entry name" value="ADAM A DISINTEGRIN AND METALLOPROTEASE DOMAIN"/>
    <property type="match status" value="1"/>
</dbReference>
<evidence type="ECO:0000256" key="2">
    <source>
        <dbReference type="PROSITE-ProRule" id="PRU00276"/>
    </source>
</evidence>
<feature type="domain" description="Disintegrin" evidence="5">
    <location>
        <begin position="608"/>
        <end position="688"/>
    </location>
</feature>
<dbReference type="GO" id="GO:0006508">
    <property type="term" value="P:proteolysis"/>
    <property type="evidence" value="ECO:0007669"/>
    <property type="project" value="InterPro"/>
</dbReference>
<dbReference type="InterPro" id="IPR001590">
    <property type="entry name" value="Peptidase_M12B"/>
</dbReference>
<dbReference type="SUPFAM" id="SSF55486">
    <property type="entry name" value="Metalloproteases ('zincins'), catalytic domain"/>
    <property type="match status" value="1"/>
</dbReference>
<keyword evidence="2" id="KW-0862">Zinc</keyword>
<feature type="signal peptide" evidence="4">
    <location>
        <begin position="1"/>
        <end position="26"/>
    </location>
</feature>
<sequence>MQVLSFQVGKMFCGMLLLLGFTCALASEDLSPSPPEGPAEVIDIHVEDSPGSHVAGAITDLLWVQFVRHGRAYQIRLERKPLTSVRHHIHEGGQVRKGPLPECFYKGYVAGIPGSSASISTCRNGLSGIIVGLFNSTLAIEPVEPVSSALSLGSLGMSGLSGPHRMRLFGEAPDAPDLQLGRRLRRLQASKTAEITVVNDVEFLQQFQGPSRFEDVALYDVTVMDLVRDSYRMPPRTGAWSEVIEAVLVEIHTFTDADPWADEPEVQPDGENKTDPGWLRYYFRTYTLQQIQSGGWYNSDLRTLFTGRVLQGLVGFAVSNTMCNPPQSASIQACRPDGVRRCAMLTAHEIGHTFGMAHDYADASNNYTACYSLQDSPALIMWAWTGSNELQFSSCSAADMATYFQDVYNPNPHRQCLENLPSKCWADSFCGNGVVEVGEDCDCGSSDCSTLDPCCNGGTCKFADPSYECSDFSDPSCCSSCFYSASANPCSCPSAYSGQSCTRTQDGTPYPGFCADGGCQSMAANCADLSQNFPGGWDLTPSCHAYDDDCGAAVCHMSYFTDSAVQCDHRFDGTLVSDGTPCWLKTDPRSSRNGICQAGSCVSRLDAGASCGNGQIDYAEECDCGAVADPCCECSTCKLNPGAQCASSEACCMQNCQLASTKTVCRPSVGSCDFAEYCDGQSARCPLDRGLPVGAPCQGEGETCYGKQCVPNLDEQCEATFAAGFLAARNEGSAPREYPGHTCQELACCKNCSAGGSCTGAFVLSRRDVPLYAVGGSLSDAATFSVSGNVVTVTFVLPVVLGPGPTYGYVRSRIPQELKLRPDLSRTDFPNYDPVAPYKPGFLCTWGQEASDEKIWFKYESDKGSNLWINSKTRVDIPEGLNCTYPSVESCDAPAPAPAVVYGIVQGKHCGGITINQWADGTSSNYGTDAGGVDPEVCKATCDEHPECAGFVQANGRCSYWKSKYLNPYDQSSMSCYFKQRLSDTVGFQLLQDTRCESAQIQTWDDGTNAGYGSGYSFLETCRRMCSERAECAAFLERVSDGRCTFWRSASQPLTLSNEPGINCYAREGAGGALEEVDAGDCTYCGQYAPARSRNYAFGSVAGTLYPGAAVDGTVLADQNFMCLKGQAVAIATTCAGQEFLEISIGQCLPCHAACAGCSGPSSLDCIECAFGSRDSRGMCGLPTTATTTAPFTRLPSQECGGLELNCAQWSDGTASSYGEAGPNNEYTDIEKCKEACSRQFSCLGFRQDLASKICSYWQVGALNASADPGSDCYERESWILIMKVQSNTFGFDSPYWTNSLLLNENSAGVVVEDAKYSTFLSVPFAQIRMCIESPGSGCVDHAFNTTWDNALALFNSGATVDPTVDQDVMLEAFQVPAGSYSTCPMIQPGFNIQCGAGPNVRWGYCSNCKSASCVDVGTAAIGLGLADGAAGTVQKGAGWTELFASGDGCTPTPPPARTVWLYVAGKVQRGAGQVTVLTGTLQMTVNTEDGCSEEVKAQVAEAVAATVAQTAGIPPATVLVTVQCSLRLRRLQAGDAAPVTMEAGYQITLDDETEASLGVDSVEVAASIDGLSASDAGELIEAFSNLTLTVDGKSDVVVTVAPATPPSPAPAGLCDDISYLDYVLANKHGKQMIRACKLHDLTSKYAIVPSMQPVYVAAWPALVGVAVLVGTVALRRPRPDRFLPLQESD</sequence>
<dbReference type="Gene3D" id="3.40.390.10">
    <property type="entry name" value="Collagenase (Catalytic Domain)"/>
    <property type="match status" value="1"/>
</dbReference>
<feature type="binding site" evidence="2">
    <location>
        <position position="352"/>
    </location>
    <ligand>
        <name>Zn(2+)</name>
        <dbReference type="ChEBI" id="CHEBI:29105"/>
        <note>catalytic</note>
    </ligand>
</feature>
<dbReference type="OrthoDB" id="5951731at2759"/>
<keyword evidence="2" id="KW-0479">Metal-binding</keyword>
<proteinExistence type="predicted"/>
<gene>
    <name evidence="7" type="primary">ADAM28</name>
    <name evidence="7" type="ORF">SNAT2548_LOCUS24141</name>
</gene>
<dbReference type="SMART" id="SM00050">
    <property type="entry name" value="DISIN"/>
    <property type="match status" value="1"/>
</dbReference>
<feature type="binding site" evidence="2">
    <location>
        <position position="348"/>
    </location>
    <ligand>
        <name>Zn(2+)</name>
        <dbReference type="ChEBI" id="CHEBI:29105"/>
        <note>catalytic</note>
    </ligand>
</feature>
<comment type="caution">
    <text evidence="2">Lacks conserved residue(s) required for the propagation of feature annotation.</text>
</comment>
<evidence type="ECO:0000313" key="8">
    <source>
        <dbReference type="Proteomes" id="UP000604046"/>
    </source>
</evidence>
<organism evidence="7 8">
    <name type="scientific">Symbiodinium natans</name>
    <dbReference type="NCBI Taxonomy" id="878477"/>
    <lineage>
        <taxon>Eukaryota</taxon>
        <taxon>Sar</taxon>
        <taxon>Alveolata</taxon>
        <taxon>Dinophyceae</taxon>
        <taxon>Suessiales</taxon>
        <taxon>Symbiodiniaceae</taxon>
        <taxon>Symbiodinium</taxon>
    </lineage>
</organism>
<keyword evidence="3" id="KW-1133">Transmembrane helix</keyword>
<dbReference type="InterPro" id="IPR036436">
    <property type="entry name" value="Disintegrin_dom_sf"/>
</dbReference>
<keyword evidence="4" id="KW-0732">Signal</keyword>
<accession>A0A812RLV2</accession>
<dbReference type="EMBL" id="CAJNDS010002347">
    <property type="protein sequence ID" value="CAE7443824.1"/>
    <property type="molecule type" value="Genomic_DNA"/>
</dbReference>
<dbReference type="CDD" id="cd00064">
    <property type="entry name" value="FU"/>
    <property type="match status" value="1"/>
</dbReference>
<dbReference type="Proteomes" id="UP000604046">
    <property type="component" value="Unassembled WGS sequence"/>
</dbReference>
<dbReference type="InterPro" id="IPR006212">
    <property type="entry name" value="Furin_repeat"/>
</dbReference>
<keyword evidence="3" id="KW-0812">Transmembrane</keyword>
<keyword evidence="3" id="KW-0472">Membrane</keyword>
<dbReference type="SUPFAM" id="SSF57552">
    <property type="entry name" value="Blood coagulation inhibitor (disintegrin)"/>
    <property type="match status" value="1"/>
</dbReference>
<name>A0A812RLV2_9DINO</name>
<dbReference type="GO" id="GO:0046872">
    <property type="term" value="F:metal ion binding"/>
    <property type="evidence" value="ECO:0007669"/>
    <property type="project" value="UniProtKB-KW"/>
</dbReference>
<feature type="binding site" evidence="2">
    <location>
        <position position="358"/>
    </location>
    <ligand>
        <name>Zn(2+)</name>
        <dbReference type="ChEBI" id="CHEBI:29105"/>
        <note>catalytic</note>
    </ligand>
</feature>
<evidence type="ECO:0000256" key="1">
    <source>
        <dbReference type="ARBA" id="ARBA00023157"/>
    </source>
</evidence>
<dbReference type="GO" id="GO:0004222">
    <property type="term" value="F:metalloendopeptidase activity"/>
    <property type="evidence" value="ECO:0007669"/>
    <property type="project" value="InterPro"/>
</dbReference>
<dbReference type="InterPro" id="IPR024079">
    <property type="entry name" value="MetalloPept_cat_dom_sf"/>
</dbReference>